<feature type="non-terminal residue" evidence="3">
    <location>
        <position position="1"/>
    </location>
</feature>
<dbReference type="GO" id="GO:0006952">
    <property type="term" value="P:defense response"/>
    <property type="evidence" value="ECO:0007669"/>
    <property type="project" value="UniProtKB-KW"/>
</dbReference>
<evidence type="ECO:0000313" key="3">
    <source>
        <dbReference type="EMBL" id="ABB03997.1"/>
    </source>
</evidence>
<keyword evidence="1" id="KW-0611">Plant defense</keyword>
<dbReference type="InterPro" id="IPR036146">
    <property type="entry name" value="Cyclotide_sf"/>
</dbReference>
<keyword evidence="2" id="KW-1015">Disulfide bond</keyword>
<evidence type="ECO:0000256" key="1">
    <source>
        <dbReference type="ARBA" id="ARBA00022821"/>
    </source>
</evidence>
<dbReference type="SUPFAM" id="SSF57038">
    <property type="entry name" value="Cyclotides"/>
    <property type="match status" value="1"/>
</dbReference>
<sequence>AAFALPALASFEKDIITPKAIQHLKADGDALNAILKTKTLISDTVYEALVLKNSHVNGIACGESCAYFGCWIPGCSCRNKVCYFNSLDEN</sequence>
<name>Q30CB4_HYBFL</name>
<evidence type="ECO:0000256" key="2">
    <source>
        <dbReference type="ARBA" id="ARBA00023157"/>
    </source>
</evidence>
<protein>
    <submittedName>
        <fullName evidence="3">Cyclotide J</fullName>
    </submittedName>
</protein>
<organism evidence="3">
    <name type="scientific">Hybanthus floribundus subsp. floribundus</name>
    <dbReference type="NCBI Taxonomy" id="351361"/>
    <lineage>
        <taxon>Eukaryota</taxon>
        <taxon>Viridiplantae</taxon>
        <taxon>Streptophyta</taxon>
        <taxon>Embryophyta</taxon>
        <taxon>Tracheophyta</taxon>
        <taxon>Spermatophyta</taxon>
        <taxon>Magnoliopsida</taxon>
        <taxon>eudicotyledons</taxon>
        <taxon>Gunneridae</taxon>
        <taxon>Pentapetalae</taxon>
        <taxon>rosids</taxon>
        <taxon>fabids</taxon>
        <taxon>Malpighiales</taxon>
        <taxon>Violaceae</taxon>
        <taxon>Hybanthus</taxon>
    </lineage>
</organism>
<dbReference type="PROSITE" id="PS51052">
    <property type="entry name" value="CYCLOTIDE"/>
    <property type="match status" value="1"/>
</dbReference>
<reference evidence="3" key="1">
    <citation type="journal article" date="2005" name="Plant Cell">
        <title>A continent of plant defense peptide diversity: cyclotides in Australian Hybanthus (Violaceae).</title>
        <authorList>
            <person name="Simonsen S.M."/>
            <person name="Sando L."/>
            <person name="Ireland D.C."/>
            <person name="Colgrave M.L."/>
            <person name="Bharathi R."/>
            <person name="Goeransson U."/>
            <person name="Craik D.J."/>
        </authorList>
    </citation>
    <scope>NUCLEOTIDE SEQUENCE</scope>
</reference>
<dbReference type="InterPro" id="IPR005535">
    <property type="entry name" value="Cyclotide"/>
</dbReference>
<accession>Q30CB4</accession>
<dbReference type="AlphaFoldDB" id="Q30CB4"/>
<proteinExistence type="evidence at transcript level"/>
<dbReference type="EMBL" id="DQ187929">
    <property type="protein sequence ID" value="ABB03997.1"/>
    <property type="molecule type" value="mRNA"/>
</dbReference>
<dbReference type="Pfam" id="PF03784">
    <property type="entry name" value="Cyclotide"/>
    <property type="match status" value="1"/>
</dbReference>